<evidence type="ECO:0000313" key="5">
    <source>
        <dbReference type="EMBL" id="SEH39981.1"/>
    </source>
</evidence>
<dbReference type="InterPro" id="IPR013762">
    <property type="entry name" value="Integrase-like_cat_sf"/>
</dbReference>
<dbReference type="GO" id="GO:0015074">
    <property type="term" value="P:DNA integration"/>
    <property type="evidence" value="ECO:0007669"/>
    <property type="project" value="InterPro"/>
</dbReference>
<sequence length="380" mass="43971">MGIKVSLRQKTISDNRKSLYLDFYPAVYNSESGKETRREFLKMYIYENPKTKTEKDHNKNTLVTAEAIRQKRQNYFDKPEVYSEFEKEVLKQKKKDELNFVEYFEKLANKRKSSNYDNWISALNYLKNFTDGHLKFADLSEIFLEEFKEYLLTTKANKRTKATLSQNSAVSYFNKVKATLKQAYKDGILKQDLNAKIEPIKAAETRREYLTINELNELVKTPCNNPLLKNAALFSALTGLRFSDIQKMVWSEIVFIEGQGYFLNFSQKKTKGIETLPISDQAVSLCGERRDPADKVFDGLEYSAYSNKHLAQWIGAAGITKEITFHCFRHTFATLQLFNGTDIYTVSKMLGHKDLKTTQVYAKIVDDAKRTAANKIKLEL</sequence>
<organism evidence="5 6">
    <name type="scientific">Epilithonimonas hominis</name>
    <dbReference type="NCBI Taxonomy" id="420404"/>
    <lineage>
        <taxon>Bacteria</taxon>
        <taxon>Pseudomonadati</taxon>
        <taxon>Bacteroidota</taxon>
        <taxon>Flavobacteriia</taxon>
        <taxon>Flavobacteriales</taxon>
        <taxon>Weeksellaceae</taxon>
        <taxon>Chryseobacterium group</taxon>
        <taxon>Epilithonimonas</taxon>
    </lineage>
</organism>
<dbReference type="Pfam" id="PF17293">
    <property type="entry name" value="Arm-DNA-bind_5"/>
    <property type="match status" value="1"/>
</dbReference>
<dbReference type="PANTHER" id="PTHR30349:SF64">
    <property type="entry name" value="PROPHAGE INTEGRASE INTD-RELATED"/>
    <property type="match status" value="1"/>
</dbReference>
<evidence type="ECO:0000256" key="3">
    <source>
        <dbReference type="ARBA" id="ARBA00023172"/>
    </source>
</evidence>
<dbReference type="InterPro" id="IPR050090">
    <property type="entry name" value="Tyrosine_recombinase_XerCD"/>
</dbReference>
<evidence type="ECO:0000256" key="2">
    <source>
        <dbReference type="ARBA" id="ARBA00023125"/>
    </source>
</evidence>
<dbReference type="CDD" id="cd01185">
    <property type="entry name" value="INTN1_C_like"/>
    <property type="match status" value="1"/>
</dbReference>
<dbReference type="RefSeq" id="WP_089767957.1">
    <property type="nucleotide sequence ID" value="NZ_FNWX01000002.1"/>
</dbReference>
<dbReference type="GO" id="GO:0006310">
    <property type="term" value="P:DNA recombination"/>
    <property type="evidence" value="ECO:0007669"/>
    <property type="project" value="UniProtKB-KW"/>
</dbReference>
<dbReference type="Proteomes" id="UP000198555">
    <property type="component" value="Unassembled WGS sequence"/>
</dbReference>
<dbReference type="Pfam" id="PF00589">
    <property type="entry name" value="Phage_integrase"/>
    <property type="match status" value="1"/>
</dbReference>
<dbReference type="InterPro" id="IPR010998">
    <property type="entry name" value="Integrase_recombinase_N"/>
</dbReference>
<accession>A0A1H6I0H5</accession>
<dbReference type="InterPro" id="IPR035386">
    <property type="entry name" value="Arm-DNA-bind_5"/>
</dbReference>
<protein>
    <submittedName>
        <fullName evidence="5">Site-specific recombinase XerD</fullName>
    </submittedName>
</protein>
<dbReference type="Gene3D" id="1.10.443.10">
    <property type="entry name" value="Intergrase catalytic core"/>
    <property type="match status" value="1"/>
</dbReference>
<dbReference type="InterPro" id="IPR011010">
    <property type="entry name" value="DNA_brk_join_enz"/>
</dbReference>
<dbReference type="STRING" id="420404.SAMN05421793_102146"/>
<dbReference type="Gene3D" id="1.10.150.130">
    <property type="match status" value="1"/>
</dbReference>
<dbReference type="GO" id="GO:0003677">
    <property type="term" value="F:DNA binding"/>
    <property type="evidence" value="ECO:0007669"/>
    <property type="project" value="UniProtKB-KW"/>
</dbReference>
<keyword evidence="3" id="KW-0233">DNA recombination</keyword>
<evidence type="ECO:0000313" key="6">
    <source>
        <dbReference type="Proteomes" id="UP000198555"/>
    </source>
</evidence>
<evidence type="ECO:0000256" key="1">
    <source>
        <dbReference type="ARBA" id="ARBA00008857"/>
    </source>
</evidence>
<feature type="domain" description="Tyr recombinase" evidence="4">
    <location>
        <begin position="205"/>
        <end position="374"/>
    </location>
</feature>
<reference evidence="6" key="1">
    <citation type="submission" date="2016-10" db="EMBL/GenBank/DDBJ databases">
        <authorList>
            <person name="Varghese N."/>
            <person name="Submissions S."/>
        </authorList>
    </citation>
    <scope>NUCLEOTIDE SEQUENCE [LARGE SCALE GENOMIC DNA]</scope>
    <source>
        <strain evidence="6">DSM 19326</strain>
    </source>
</reference>
<dbReference type="Pfam" id="PF13102">
    <property type="entry name" value="Phage_int_SAM_5"/>
    <property type="match status" value="1"/>
</dbReference>
<evidence type="ECO:0000259" key="4">
    <source>
        <dbReference type="PROSITE" id="PS51898"/>
    </source>
</evidence>
<dbReference type="EMBL" id="FNWX01000002">
    <property type="protein sequence ID" value="SEH39981.1"/>
    <property type="molecule type" value="Genomic_DNA"/>
</dbReference>
<dbReference type="InterPro" id="IPR002104">
    <property type="entry name" value="Integrase_catalytic"/>
</dbReference>
<dbReference type="PANTHER" id="PTHR30349">
    <property type="entry name" value="PHAGE INTEGRASE-RELATED"/>
    <property type="match status" value="1"/>
</dbReference>
<dbReference type="SUPFAM" id="SSF56349">
    <property type="entry name" value="DNA breaking-rejoining enzymes"/>
    <property type="match status" value="1"/>
</dbReference>
<dbReference type="AlphaFoldDB" id="A0A1H6I0H5"/>
<dbReference type="InterPro" id="IPR025269">
    <property type="entry name" value="SAM-like_dom"/>
</dbReference>
<proteinExistence type="inferred from homology"/>
<keyword evidence="2" id="KW-0238">DNA-binding</keyword>
<gene>
    <name evidence="5" type="ORF">SAMN05421793_102146</name>
</gene>
<name>A0A1H6I0H5_9FLAO</name>
<comment type="similarity">
    <text evidence="1">Belongs to the 'phage' integrase family.</text>
</comment>
<dbReference type="PROSITE" id="PS51898">
    <property type="entry name" value="TYR_RECOMBINASE"/>
    <property type="match status" value="1"/>
</dbReference>
<keyword evidence="6" id="KW-1185">Reference proteome</keyword>